<gene>
    <name evidence="1" type="ORF">Mal15_22290</name>
</gene>
<reference evidence="1 2" key="1">
    <citation type="submission" date="2019-02" db="EMBL/GenBank/DDBJ databases">
        <title>Planctomycetal bacteria perform biofilm scaping via a novel small molecule.</title>
        <authorList>
            <person name="Jeske O."/>
            <person name="Boedeker C."/>
            <person name="Wiegand S."/>
            <person name="Breitling P."/>
            <person name="Kallscheuer N."/>
            <person name="Jogler M."/>
            <person name="Rohde M."/>
            <person name="Petersen J."/>
            <person name="Medema M.H."/>
            <person name="Surup F."/>
            <person name="Jogler C."/>
        </authorList>
    </citation>
    <scope>NUCLEOTIDE SEQUENCE [LARGE SCALE GENOMIC DNA]</scope>
    <source>
        <strain evidence="1 2">Mal15</strain>
    </source>
</reference>
<dbReference type="AlphaFoldDB" id="A0A5B9MA64"/>
<organism evidence="1 2">
    <name type="scientific">Stieleria maiorica</name>
    <dbReference type="NCBI Taxonomy" id="2795974"/>
    <lineage>
        <taxon>Bacteria</taxon>
        <taxon>Pseudomonadati</taxon>
        <taxon>Planctomycetota</taxon>
        <taxon>Planctomycetia</taxon>
        <taxon>Pirellulales</taxon>
        <taxon>Pirellulaceae</taxon>
        <taxon>Stieleria</taxon>
    </lineage>
</organism>
<accession>A0A5B9MA64</accession>
<dbReference type="Proteomes" id="UP000321353">
    <property type="component" value="Chromosome"/>
</dbReference>
<proteinExistence type="predicted"/>
<evidence type="ECO:0000313" key="2">
    <source>
        <dbReference type="Proteomes" id="UP000321353"/>
    </source>
</evidence>
<protein>
    <submittedName>
        <fullName evidence="1">Uncharacterized protein</fullName>
    </submittedName>
</protein>
<keyword evidence="2" id="KW-1185">Reference proteome</keyword>
<sequence length="69" mass="8033">MNRIKNINQYIARAGHLRDQLGELAKDFARLHNEPLGSDEADELMHVILDGEDYQTAMERVIEMKKHRS</sequence>
<dbReference type="EMBL" id="CP036264">
    <property type="protein sequence ID" value="QEF98181.1"/>
    <property type="molecule type" value="Genomic_DNA"/>
</dbReference>
<evidence type="ECO:0000313" key="1">
    <source>
        <dbReference type="EMBL" id="QEF98181.1"/>
    </source>
</evidence>
<name>A0A5B9MA64_9BACT</name>
<dbReference type="KEGG" id="smam:Mal15_22290"/>
<dbReference type="RefSeq" id="WP_147867741.1">
    <property type="nucleotide sequence ID" value="NZ_CP036264.1"/>
</dbReference>